<name>A0A4U0H8J1_9SPHI</name>
<dbReference type="Proteomes" id="UP000309872">
    <property type="component" value="Unassembled WGS sequence"/>
</dbReference>
<evidence type="ECO:0000313" key="2">
    <source>
        <dbReference type="Proteomes" id="UP000309872"/>
    </source>
</evidence>
<gene>
    <name evidence="1" type="ORF">FAZ19_02400</name>
</gene>
<keyword evidence="2" id="KW-1185">Reference proteome</keyword>
<dbReference type="OrthoDB" id="679082at2"/>
<comment type="caution">
    <text evidence="1">The sequence shown here is derived from an EMBL/GenBank/DDBJ whole genome shotgun (WGS) entry which is preliminary data.</text>
</comment>
<protein>
    <submittedName>
        <fullName evidence="1">Uncharacterized protein</fullName>
    </submittedName>
</protein>
<organism evidence="1 2">
    <name type="scientific">Sphingobacterium alkalisoli</name>
    <dbReference type="NCBI Taxonomy" id="1874115"/>
    <lineage>
        <taxon>Bacteria</taxon>
        <taxon>Pseudomonadati</taxon>
        <taxon>Bacteroidota</taxon>
        <taxon>Sphingobacteriia</taxon>
        <taxon>Sphingobacteriales</taxon>
        <taxon>Sphingobacteriaceae</taxon>
        <taxon>Sphingobacterium</taxon>
    </lineage>
</organism>
<evidence type="ECO:0000313" key="1">
    <source>
        <dbReference type="EMBL" id="TJY68131.1"/>
    </source>
</evidence>
<reference evidence="1 2" key="1">
    <citation type="submission" date="2019-04" db="EMBL/GenBank/DDBJ databases">
        <title>Sphingobacterium olei sp. nov., isolated from oil-contaminated soil.</title>
        <authorList>
            <person name="Liu B."/>
        </authorList>
    </citation>
    <scope>NUCLEOTIDE SEQUENCE [LARGE SCALE GENOMIC DNA]</scope>
    <source>
        <strain evidence="1 2">Y3L14</strain>
    </source>
</reference>
<dbReference type="AlphaFoldDB" id="A0A4U0H8J1"/>
<proteinExistence type="predicted"/>
<sequence>MNVLSLREQVKRGSMAVKALRASRLNSGLPFMINVKGLESKLCYMEYPNGKIHLVKQSSNGNDFETIHILDESETVQFRRRFDLY</sequence>
<dbReference type="RefSeq" id="WP_136819001.1">
    <property type="nucleotide sequence ID" value="NZ_BMJX01000001.1"/>
</dbReference>
<accession>A0A4U0H8J1</accession>
<dbReference type="EMBL" id="SUKA01000001">
    <property type="protein sequence ID" value="TJY68131.1"/>
    <property type="molecule type" value="Genomic_DNA"/>
</dbReference>